<keyword evidence="1" id="KW-0812">Transmembrane</keyword>
<keyword evidence="3" id="KW-1185">Reference proteome</keyword>
<organism evidence="2 3">
    <name type="scientific">Podospora didyma</name>
    <dbReference type="NCBI Taxonomy" id="330526"/>
    <lineage>
        <taxon>Eukaryota</taxon>
        <taxon>Fungi</taxon>
        <taxon>Dikarya</taxon>
        <taxon>Ascomycota</taxon>
        <taxon>Pezizomycotina</taxon>
        <taxon>Sordariomycetes</taxon>
        <taxon>Sordariomycetidae</taxon>
        <taxon>Sordariales</taxon>
        <taxon>Podosporaceae</taxon>
        <taxon>Podospora</taxon>
    </lineage>
</organism>
<evidence type="ECO:0000313" key="3">
    <source>
        <dbReference type="Proteomes" id="UP001285441"/>
    </source>
</evidence>
<dbReference type="AlphaFoldDB" id="A0AAE0KKP3"/>
<gene>
    <name evidence="2" type="ORF">B0H63DRAFT_479388</name>
</gene>
<comment type="caution">
    <text evidence="2">The sequence shown here is derived from an EMBL/GenBank/DDBJ whole genome shotgun (WGS) entry which is preliminary data.</text>
</comment>
<keyword evidence="1" id="KW-0472">Membrane</keyword>
<dbReference type="EMBL" id="JAULSW010000006">
    <property type="protein sequence ID" value="KAK3378259.1"/>
    <property type="molecule type" value="Genomic_DNA"/>
</dbReference>
<proteinExistence type="predicted"/>
<dbReference type="Proteomes" id="UP001285441">
    <property type="component" value="Unassembled WGS sequence"/>
</dbReference>
<keyword evidence="1" id="KW-1133">Transmembrane helix</keyword>
<sequence>MPNAWAKALFSGTSLTAYLGGLAFLSRFCFGCVNGTLLIWVKDQRRHFSLWDKRAFVGDRSKLGGQGYCTTPQKSHFKRETERRMRLFGERKWILDRGLLEFSIMTNSQHTAHLAPAPLAEASRLYQQIACLMMWRPDLLDCALSALSTRICEG</sequence>
<feature type="transmembrane region" description="Helical" evidence="1">
    <location>
        <begin position="15"/>
        <end position="41"/>
    </location>
</feature>
<protein>
    <submittedName>
        <fullName evidence="2">Uncharacterized protein</fullName>
    </submittedName>
</protein>
<reference evidence="2" key="1">
    <citation type="journal article" date="2023" name="Mol. Phylogenet. Evol.">
        <title>Genome-scale phylogeny and comparative genomics of the fungal order Sordariales.</title>
        <authorList>
            <person name="Hensen N."/>
            <person name="Bonometti L."/>
            <person name="Westerberg I."/>
            <person name="Brannstrom I.O."/>
            <person name="Guillou S."/>
            <person name="Cros-Aarteil S."/>
            <person name="Calhoun S."/>
            <person name="Haridas S."/>
            <person name="Kuo A."/>
            <person name="Mondo S."/>
            <person name="Pangilinan J."/>
            <person name="Riley R."/>
            <person name="LaButti K."/>
            <person name="Andreopoulos B."/>
            <person name="Lipzen A."/>
            <person name="Chen C."/>
            <person name="Yan M."/>
            <person name="Daum C."/>
            <person name="Ng V."/>
            <person name="Clum A."/>
            <person name="Steindorff A."/>
            <person name="Ohm R.A."/>
            <person name="Martin F."/>
            <person name="Silar P."/>
            <person name="Natvig D.O."/>
            <person name="Lalanne C."/>
            <person name="Gautier V."/>
            <person name="Ament-Velasquez S.L."/>
            <person name="Kruys A."/>
            <person name="Hutchinson M.I."/>
            <person name="Powell A.J."/>
            <person name="Barry K."/>
            <person name="Miller A.N."/>
            <person name="Grigoriev I.V."/>
            <person name="Debuchy R."/>
            <person name="Gladieux P."/>
            <person name="Hiltunen Thoren M."/>
            <person name="Johannesson H."/>
        </authorList>
    </citation>
    <scope>NUCLEOTIDE SEQUENCE</scope>
    <source>
        <strain evidence="2">CBS 232.78</strain>
    </source>
</reference>
<evidence type="ECO:0000256" key="1">
    <source>
        <dbReference type="SAM" id="Phobius"/>
    </source>
</evidence>
<accession>A0AAE0KKP3</accession>
<reference evidence="2" key="2">
    <citation type="submission" date="2023-06" db="EMBL/GenBank/DDBJ databases">
        <authorList>
            <consortium name="Lawrence Berkeley National Laboratory"/>
            <person name="Haridas S."/>
            <person name="Hensen N."/>
            <person name="Bonometti L."/>
            <person name="Westerberg I."/>
            <person name="Brannstrom I.O."/>
            <person name="Guillou S."/>
            <person name="Cros-Aarteil S."/>
            <person name="Calhoun S."/>
            <person name="Kuo A."/>
            <person name="Mondo S."/>
            <person name="Pangilinan J."/>
            <person name="Riley R."/>
            <person name="LaButti K."/>
            <person name="Andreopoulos B."/>
            <person name="Lipzen A."/>
            <person name="Chen C."/>
            <person name="Yanf M."/>
            <person name="Daum C."/>
            <person name="Ng V."/>
            <person name="Clum A."/>
            <person name="Steindorff A."/>
            <person name="Ohm R."/>
            <person name="Martin F."/>
            <person name="Silar P."/>
            <person name="Natvig D."/>
            <person name="Lalanne C."/>
            <person name="Gautier V."/>
            <person name="Ament-velasquez S.L."/>
            <person name="Kruys A."/>
            <person name="Hutchinson M.I."/>
            <person name="Powell A.J."/>
            <person name="Barry K."/>
            <person name="Miller A.N."/>
            <person name="Grigoriev I.V."/>
            <person name="Debuchy R."/>
            <person name="Gladieux P."/>
            <person name="Thoren M.H."/>
            <person name="Johannesson H."/>
        </authorList>
    </citation>
    <scope>NUCLEOTIDE SEQUENCE</scope>
    <source>
        <strain evidence="2">CBS 232.78</strain>
    </source>
</reference>
<name>A0AAE0KKP3_9PEZI</name>
<evidence type="ECO:0000313" key="2">
    <source>
        <dbReference type="EMBL" id="KAK3378259.1"/>
    </source>
</evidence>